<dbReference type="PANTHER" id="PTHR34405">
    <property type="entry name" value="CRISPR-ASSOCIATED ENDORIBONUCLEASE CAS2"/>
    <property type="match status" value="1"/>
</dbReference>
<evidence type="ECO:0000256" key="1">
    <source>
        <dbReference type="ARBA" id="ARBA00001946"/>
    </source>
</evidence>
<evidence type="ECO:0000256" key="9">
    <source>
        <dbReference type="HAMAP-Rule" id="MF_01471"/>
    </source>
</evidence>
<organism evidence="10 11">
    <name type="scientific">Algoriphagus chordae</name>
    <dbReference type="NCBI Taxonomy" id="237019"/>
    <lineage>
        <taxon>Bacteria</taxon>
        <taxon>Pseudomonadati</taxon>
        <taxon>Bacteroidota</taxon>
        <taxon>Cytophagia</taxon>
        <taxon>Cytophagales</taxon>
        <taxon>Cyclobacteriaceae</taxon>
        <taxon>Algoriphagus</taxon>
    </lineage>
</organism>
<gene>
    <name evidence="9" type="primary">cas2</name>
    <name evidence="10" type="ORF">LV85_03689</name>
</gene>
<keyword evidence="4 9" id="KW-0479">Metal-binding</keyword>
<reference evidence="10 11" key="1">
    <citation type="submission" date="2018-06" db="EMBL/GenBank/DDBJ databases">
        <title>Genomic Encyclopedia of Archaeal and Bacterial Type Strains, Phase II (KMG-II): from individual species to whole genera.</title>
        <authorList>
            <person name="Goeker M."/>
        </authorList>
    </citation>
    <scope>NUCLEOTIDE SEQUENCE [LARGE SCALE GENOMIC DNA]</scope>
    <source>
        <strain evidence="10 11">DSM 19830</strain>
    </source>
</reference>
<dbReference type="RefSeq" id="WP_111322172.1">
    <property type="nucleotide sequence ID" value="NZ_QKZT01000021.1"/>
</dbReference>
<evidence type="ECO:0000256" key="8">
    <source>
        <dbReference type="ARBA" id="ARBA00023118"/>
    </source>
</evidence>
<comment type="cofactor">
    <cofactor evidence="1 9">
        <name>Mg(2+)</name>
        <dbReference type="ChEBI" id="CHEBI:18420"/>
    </cofactor>
</comment>
<dbReference type="HAMAP" id="MF_01471">
    <property type="entry name" value="Cas2"/>
    <property type="match status" value="1"/>
</dbReference>
<comment type="function">
    <text evidence="9">CRISPR (clustered regularly interspaced short palindromic repeat), is an adaptive immune system that provides protection against mobile genetic elements (viruses, transposable elements and conjugative plasmids). CRISPR clusters contain sequences complementary to antecedent mobile elements and target invading nucleic acids. CRISPR clusters are transcribed and processed into CRISPR RNA (crRNA). Functions as a ssRNA-specific endoribonuclease. Involved in the integration of spacer DNA into the CRISPR cassette.</text>
</comment>
<sequence length="164" mass="18875">MAKPKQRKFDLKEKIDKIRKAGLHRTLEPDTDDSESAQDAVLPLPERIKKILGILRDKPIKSTTMNYLILYDIQNNKVRTLVAKYLLQKGCVRVQKSVFLCHSDHKLFDEINKTLAEINEVYENQDSIILVPMNISDARSMKLIGQNVNIEQIVDPPNTVFFVN</sequence>
<dbReference type="Proteomes" id="UP000248882">
    <property type="component" value="Unassembled WGS sequence"/>
</dbReference>
<dbReference type="NCBIfam" id="TIGR01573">
    <property type="entry name" value="cas2"/>
    <property type="match status" value="1"/>
</dbReference>
<evidence type="ECO:0000256" key="2">
    <source>
        <dbReference type="ARBA" id="ARBA00009959"/>
    </source>
</evidence>
<dbReference type="GO" id="GO:0016787">
    <property type="term" value="F:hydrolase activity"/>
    <property type="evidence" value="ECO:0007669"/>
    <property type="project" value="UniProtKB-KW"/>
</dbReference>
<keyword evidence="6 9" id="KW-0378">Hydrolase</keyword>
<keyword evidence="11" id="KW-1185">Reference proteome</keyword>
<dbReference type="EMBL" id="QKZT01000021">
    <property type="protein sequence ID" value="PZX48279.1"/>
    <property type="molecule type" value="Genomic_DNA"/>
</dbReference>
<dbReference type="InterPro" id="IPR019199">
    <property type="entry name" value="Virulence_VapD/CRISPR_Cas2"/>
</dbReference>
<dbReference type="InterPro" id="IPR021127">
    <property type="entry name" value="CRISPR_associated_Cas2"/>
</dbReference>
<keyword evidence="3 9" id="KW-0540">Nuclease</keyword>
<dbReference type="OrthoDB" id="960081at2"/>
<dbReference type="Pfam" id="PF09827">
    <property type="entry name" value="CRISPR_Cas2"/>
    <property type="match status" value="1"/>
</dbReference>
<protein>
    <recommendedName>
        <fullName evidence="9">CRISPR-associated endoribonuclease Cas2</fullName>
        <ecNumber evidence="9">3.1.-.-</ecNumber>
    </recommendedName>
</protein>
<evidence type="ECO:0000256" key="3">
    <source>
        <dbReference type="ARBA" id="ARBA00022722"/>
    </source>
</evidence>
<evidence type="ECO:0000313" key="11">
    <source>
        <dbReference type="Proteomes" id="UP000248882"/>
    </source>
</evidence>
<evidence type="ECO:0000256" key="5">
    <source>
        <dbReference type="ARBA" id="ARBA00022759"/>
    </source>
</evidence>
<dbReference type="EC" id="3.1.-.-" evidence="9"/>
<keyword evidence="8 9" id="KW-0051">Antiviral defense</keyword>
<evidence type="ECO:0000256" key="4">
    <source>
        <dbReference type="ARBA" id="ARBA00022723"/>
    </source>
</evidence>
<feature type="binding site" evidence="9">
    <location>
        <position position="72"/>
    </location>
    <ligand>
        <name>Mg(2+)</name>
        <dbReference type="ChEBI" id="CHEBI:18420"/>
        <note>catalytic</note>
    </ligand>
</feature>
<dbReference type="CDD" id="cd09725">
    <property type="entry name" value="Cas2_I_II_III"/>
    <property type="match status" value="1"/>
</dbReference>
<name>A0A2W7R2C9_9BACT</name>
<evidence type="ECO:0000313" key="10">
    <source>
        <dbReference type="EMBL" id="PZX48279.1"/>
    </source>
</evidence>
<dbReference type="GO" id="GO:0051607">
    <property type="term" value="P:defense response to virus"/>
    <property type="evidence" value="ECO:0007669"/>
    <property type="project" value="UniProtKB-UniRule"/>
</dbReference>
<comment type="similarity">
    <text evidence="2 9">Belongs to the CRISPR-associated endoribonuclease Cas2 protein family.</text>
</comment>
<evidence type="ECO:0000256" key="6">
    <source>
        <dbReference type="ARBA" id="ARBA00022801"/>
    </source>
</evidence>
<comment type="subunit">
    <text evidence="9">Homodimer, forms a heterotetramer with a Cas1 homodimer.</text>
</comment>
<dbReference type="AlphaFoldDB" id="A0A2W7R2C9"/>
<dbReference type="SUPFAM" id="SSF143430">
    <property type="entry name" value="TTP0101/SSO1404-like"/>
    <property type="match status" value="1"/>
</dbReference>
<dbReference type="GO" id="GO:0046872">
    <property type="term" value="F:metal ion binding"/>
    <property type="evidence" value="ECO:0007669"/>
    <property type="project" value="UniProtKB-UniRule"/>
</dbReference>
<accession>A0A2W7R2C9</accession>
<keyword evidence="5 9" id="KW-0255">Endonuclease</keyword>
<keyword evidence="7 9" id="KW-0460">Magnesium</keyword>
<dbReference type="GO" id="GO:0004521">
    <property type="term" value="F:RNA endonuclease activity"/>
    <property type="evidence" value="ECO:0007669"/>
    <property type="project" value="InterPro"/>
</dbReference>
<dbReference type="PANTHER" id="PTHR34405:SF3">
    <property type="entry name" value="CRISPR-ASSOCIATED ENDORIBONUCLEASE CAS2 3"/>
    <property type="match status" value="1"/>
</dbReference>
<evidence type="ECO:0000256" key="7">
    <source>
        <dbReference type="ARBA" id="ARBA00022842"/>
    </source>
</evidence>
<dbReference type="Gene3D" id="3.30.70.240">
    <property type="match status" value="1"/>
</dbReference>
<comment type="caution">
    <text evidence="10">The sequence shown here is derived from an EMBL/GenBank/DDBJ whole genome shotgun (WGS) entry which is preliminary data.</text>
</comment>
<proteinExistence type="inferred from homology"/>
<dbReference type="GO" id="GO:0043571">
    <property type="term" value="P:maintenance of CRISPR repeat elements"/>
    <property type="evidence" value="ECO:0007669"/>
    <property type="project" value="UniProtKB-UniRule"/>
</dbReference>